<dbReference type="InterPro" id="IPR004017">
    <property type="entry name" value="Cys_rich_dom"/>
</dbReference>
<feature type="domain" description="Cysteine-rich" evidence="7">
    <location>
        <begin position="317"/>
        <end position="405"/>
    </location>
</feature>
<dbReference type="GO" id="GO:0046872">
    <property type="term" value="F:metal ion binding"/>
    <property type="evidence" value="ECO:0007669"/>
    <property type="project" value="UniProtKB-KW"/>
</dbReference>
<evidence type="ECO:0000256" key="4">
    <source>
        <dbReference type="ARBA" id="ARBA00022982"/>
    </source>
</evidence>
<sequence>MMERITDQQIEKGLQMLRSLQDGKLMTHVNSCVHCGLCGESCLYYLANKEAKFLPAMKVDLVSSVYKRYFTFTGRVFPKLINARDLDQETTEEMVDLLFGACTMCGRCNIHCSIGVDIAFLVRTGRMMLTEMGLTPATLQSTVNAALTTGNNMGITKEEFVDTLNWLEEDLREEVNDPEASIPLNEKGKKLMYTLNPREPKFFPLSISAMAKVFYAAKESWTLSTEMYDVTNYAFFSGNPKEAKVIADRMHAEFKSLGAKELVLAECGHGDRAYRWEAPNYMKTKLDYKVYTSVELLADYIKSGRIKVDKEKIKQRVTLHDPCNLARNGGVVSEQRYVLSQTVSDFVEMTPHGIDNLCCGGGGGQLAMSEYNERRMKIGRLKADQIRNTGAQIVVTPCHNCVDQLSQLNSFYKLNVQIKTLAEIVADALIID</sequence>
<evidence type="ECO:0000256" key="3">
    <source>
        <dbReference type="ARBA" id="ARBA00022723"/>
    </source>
</evidence>
<keyword evidence="1" id="KW-0813">Transport</keyword>
<comment type="caution">
    <text evidence="9">The sequence shown here is derived from an EMBL/GenBank/DDBJ whole genome shotgun (WGS) entry which is preliminary data.</text>
</comment>
<dbReference type="GO" id="GO:0016491">
    <property type="term" value="F:oxidoreductase activity"/>
    <property type="evidence" value="ECO:0007669"/>
    <property type="project" value="UniProtKB-ARBA"/>
</dbReference>
<evidence type="ECO:0000256" key="2">
    <source>
        <dbReference type="ARBA" id="ARBA00022485"/>
    </source>
</evidence>
<keyword evidence="2" id="KW-0004">4Fe-4S</keyword>
<proteinExistence type="predicted"/>
<evidence type="ECO:0000259" key="7">
    <source>
        <dbReference type="Pfam" id="PF02754"/>
    </source>
</evidence>
<accession>A0A644YWW1</accession>
<reference evidence="9" key="1">
    <citation type="submission" date="2019-08" db="EMBL/GenBank/DDBJ databases">
        <authorList>
            <person name="Kucharzyk K."/>
            <person name="Murdoch R.W."/>
            <person name="Higgins S."/>
            <person name="Loffler F."/>
        </authorList>
    </citation>
    <scope>NUCLEOTIDE SEQUENCE</scope>
</reference>
<evidence type="ECO:0008006" key="10">
    <source>
        <dbReference type="Google" id="ProtNLM"/>
    </source>
</evidence>
<dbReference type="Pfam" id="PF13183">
    <property type="entry name" value="Fer4_8"/>
    <property type="match status" value="1"/>
</dbReference>
<evidence type="ECO:0000256" key="1">
    <source>
        <dbReference type="ARBA" id="ARBA00022448"/>
    </source>
</evidence>
<dbReference type="GO" id="GO:0051539">
    <property type="term" value="F:4 iron, 4 sulfur cluster binding"/>
    <property type="evidence" value="ECO:0007669"/>
    <property type="project" value="UniProtKB-KW"/>
</dbReference>
<keyword evidence="4" id="KW-0249">Electron transport</keyword>
<feature type="domain" description="4Fe-4S ferredoxin-type" evidence="8">
    <location>
        <begin position="29"/>
        <end position="116"/>
    </location>
</feature>
<keyword evidence="6" id="KW-0411">Iron-sulfur</keyword>
<dbReference type="InterPro" id="IPR017896">
    <property type="entry name" value="4Fe4S_Fe-S-bd"/>
</dbReference>
<keyword evidence="3" id="KW-0479">Metal-binding</keyword>
<evidence type="ECO:0000256" key="5">
    <source>
        <dbReference type="ARBA" id="ARBA00023004"/>
    </source>
</evidence>
<keyword evidence="5" id="KW-0408">Iron</keyword>
<evidence type="ECO:0000259" key="8">
    <source>
        <dbReference type="Pfam" id="PF13183"/>
    </source>
</evidence>
<gene>
    <name evidence="9" type="ORF">SDC9_79667</name>
</gene>
<dbReference type="InterPro" id="IPR009051">
    <property type="entry name" value="Helical_ferredxn"/>
</dbReference>
<dbReference type="SUPFAM" id="SSF46548">
    <property type="entry name" value="alpha-helical ferredoxin"/>
    <property type="match status" value="1"/>
</dbReference>
<dbReference type="PANTHER" id="PTHR43551:SF1">
    <property type="entry name" value="HETERODISULFIDE REDUCTASE"/>
    <property type="match status" value="1"/>
</dbReference>
<organism evidence="9">
    <name type="scientific">bioreactor metagenome</name>
    <dbReference type="NCBI Taxonomy" id="1076179"/>
    <lineage>
        <taxon>unclassified sequences</taxon>
        <taxon>metagenomes</taxon>
        <taxon>ecological metagenomes</taxon>
    </lineage>
</organism>
<dbReference type="AlphaFoldDB" id="A0A644YWW1"/>
<evidence type="ECO:0000256" key="6">
    <source>
        <dbReference type="ARBA" id="ARBA00023014"/>
    </source>
</evidence>
<evidence type="ECO:0000313" key="9">
    <source>
        <dbReference type="EMBL" id="MPM33100.1"/>
    </source>
</evidence>
<dbReference type="Gene3D" id="1.10.1060.10">
    <property type="entry name" value="Alpha-helical ferredoxin"/>
    <property type="match status" value="1"/>
</dbReference>
<protein>
    <recommendedName>
        <fullName evidence="10">(Fe-S)-binding protein</fullName>
    </recommendedName>
</protein>
<name>A0A644YWW1_9ZZZZ</name>
<dbReference type="PANTHER" id="PTHR43551">
    <property type="entry name" value="FUMARATE REDUCTASE IRON-SULFUR SUBUNIT"/>
    <property type="match status" value="1"/>
</dbReference>
<dbReference type="Pfam" id="PF02754">
    <property type="entry name" value="CCG"/>
    <property type="match status" value="1"/>
</dbReference>
<dbReference type="EMBL" id="VSSQ01006556">
    <property type="protein sequence ID" value="MPM33100.1"/>
    <property type="molecule type" value="Genomic_DNA"/>
</dbReference>